<keyword evidence="2" id="KW-1185">Reference proteome</keyword>
<dbReference type="PANTHER" id="PTHR42678:SF40">
    <property type="entry name" value="AMIDASE DOMAIN-CONTAINING PROTEIN"/>
    <property type="match status" value="1"/>
</dbReference>
<dbReference type="Gramene" id="EOX97746">
    <property type="protein sequence ID" value="EOX97746"/>
    <property type="gene ID" value="TCM_006682"/>
</dbReference>
<evidence type="ECO:0000313" key="1">
    <source>
        <dbReference type="EMBL" id="EOX97746.1"/>
    </source>
</evidence>
<dbReference type="STRING" id="3641.A0A061E0B0"/>
<accession>A0A061E0B0</accession>
<gene>
    <name evidence="1" type="ORF">TCM_006682</name>
</gene>
<sequence>MFKHQLFSRCTAYIFDDVREIYSRNNLFTLPIKVHFLAKRVERGKQVSSITAMASTKIISSKLSPIFNIDNSISCKLRQGDAVLVENLDESKFLAAYSADIDYKDVATTAEFKLSLNFYLKELVVSPVRSLKDIIAFNNKFRFGLKGSEPTLIEIAYAFEQATKIRRPPSFKH</sequence>
<organism evidence="1 2">
    <name type="scientific">Theobroma cacao</name>
    <name type="common">Cacao</name>
    <name type="synonym">Cocoa</name>
    <dbReference type="NCBI Taxonomy" id="3641"/>
    <lineage>
        <taxon>Eukaryota</taxon>
        <taxon>Viridiplantae</taxon>
        <taxon>Streptophyta</taxon>
        <taxon>Embryophyta</taxon>
        <taxon>Tracheophyta</taxon>
        <taxon>Spermatophyta</taxon>
        <taxon>Magnoliopsida</taxon>
        <taxon>eudicotyledons</taxon>
        <taxon>Gunneridae</taxon>
        <taxon>Pentapetalae</taxon>
        <taxon>rosids</taxon>
        <taxon>malvids</taxon>
        <taxon>Malvales</taxon>
        <taxon>Malvaceae</taxon>
        <taxon>Byttnerioideae</taxon>
        <taxon>Theobroma</taxon>
    </lineage>
</organism>
<dbReference type="HOGENOM" id="CLU_1550303_0_0_1"/>
<dbReference type="eggNOG" id="KOG1211">
    <property type="taxonomic scope" value="Eukaryota"/>
</dbReference>
<dbReference type="InParanoid" id="A0A061E0B0"/>
<proteinExistence type="predicted"/>
<evidence type="ECO:0000313" key="2">
    <source>
        <dbReference type="Proteomes" id="UP000026915"/>
    </source>
</evidence>
<protein>
    <submittedName>
        <fullName evidence="1">Uncharacterized protein</fullName>
    </submittedName>
</protein>
<dbReference type="Proteomes" id="UP000026915">
    <property type="component" value="Chromosome 2"/>
</dbReference>
<dbReference type="PANTHER" id="PTHR42678">
    <property type="entry name" value="AMIDASE"/>
    <property type="match status" value="1"/>
</dbReference>
<reference evidence="1 2" key="1">
    <citation type="journal article" date="2013" name="Genome Biol.">
        <title>The genome sequence of the most widely cultivated cacao type and its use to identify candidate genes regulating pod color.</title>
        <authorList>
            <person name="Motamayor J.C."/>
            <person name="Mockaitis K."/>
            <person name="Schmutz J."/>
            <person name="Haiminen N."/>
            <person name="Iii D.L."/>
            <person name="Cornejo O."/>
            <person name="Findley S.D."/>
            <person name="Zheng P."/>
            <person name="Utro F."/>
            <person name="Royaert S."/>
            <person name="Saski C."/>
            <person name="Jenkins J."/>
            <person name="Podicheti R."/>
            <person name="Zhao M."/>
            <person name="Scheffler B.E."/>
            <person name="Stack J.C."/>
            <person name="Feltus F.A."/>
            <person name="Mustiga G.M."/>
            <person name="Amores F."/>
            <person name="Phillips W."/>
            <person name="Marelli J.P."/>
            <person name="May G.D."/>
            <person name="Shapiro H."/>
            <person name="Ma J."/>
            <person name="Bustamante C.D."/>
            <person name="Schnell R.J."/>
            <person name="Main D."/>
            <person name="Gilbert D."/>
            <person name="Parida L."/>
            <person name="Kuhn D.N."/>
        </authorList>
    </citation>
    <scope>NUCLEOTIDE SEQUENCE [LARGE SCALE GENOMIC DNA]</scope>
    <source>
        <strain evidence="2">cv. Matina 1-6</strain>
    </source>
</reference>
<name>A0A061E0B0_THECC</name>
<dbReference type="AlphaFoldDB" id="A0A061E0B0"/>
<dbReference type="EMBL" id="CM001880">
    <property type="protein sequence ID" value="EOX97746.1"/>
    <property type="molecule type" value="Genomic_DNA"/>
</dbReference>